<feature type="coiled-coil region" evidence="5">
    <location>
        <begin position="188"/>
        <end position="215"/>
    </location>
</feature>
<dbReference type="GO" id="GO:0009307">
    <property type="term" value="P:DNA restriction-modification system"/>
    <property type="evidence" value="ECO:0007669"/>
    <property type="project" value="UniProtKB-KW"/>
</dbReference>
<dbReference type="OrthoDB" id="9811611at2"/>
<comment type="subunit">
    <text evidence="4">The methyltransferase is composed of M and S polypeptides.</text>
</comment>
<proteinExistence type="inferred from homology"/>
<dbReference type="SUPFAM" id="SSF116734">
    <property type="entry name" value="DNA methylase specificity domain"/>
    <property type="match status" value="2"/>
</dbReference>
<dbReference type="EMBL" id="CP002390">
    <property type="protein sequence ID" value="EFE29127.1"/>
    <property type="molecule type" value="Genomic_DNA"/>
</dbReference>
<comment type="similarity">
    <text evidence="1">Belongs to the type-I restriction system S methylase family.</text>
</comment>
<evidence type="ECO:0000259" key="6">
    <source>
        <dbReference type="Pfam" id="PF01420"/>
    </source>
</evidence>
<dbReference type="AlphaFoldDB" id="D6GQS4"/>
<dbReference type="Proteomes" id="UP000007468">
    <property type="component" value="Chromosome"/>
</dbReference>
<organism evidence="7 8">
    <name type="scientific">Filifactor alocis (strain ATCC 35896 / CCUG 47790 / D40 B5)</name>
    <name type="common">Fusobacterium alocis</name>
    <dbReference type="NCBI Taxonomy" id="546269"/>
    <lineage>
        <taxon>Bacteria</taxon>
        <taxon>Bacillati</taxon>
        <taxon>Bacillota</taxon>
        <taxon>Clostridia</taxon>
        <taxon>Peptostreptococcales</taxon>
        <taxon>Filifactoraceae</taxon>
        <taxon>Filifactor</taxon>
    </lineage>
</organism>
<dbReference type="KEGG" id="faa:HMPREF0389_01049"/>
<keyword evidence="8" id="KW-1185">Reference proteome</keyword>
<gene>
    <name evidence="7" type="ordered locus">HMPREF0389_01049</name>
</gene>
<dbReference type="GO" id="GO:0003677">
    <property type="term" value="F:DNA binding"/>
    <property type="evidence" value="ECO:0007669"/>
    <property type="project" value="UniProtKB-KW"/>
</dbReference>
<dbReference type="InterPro" id="IPR044946">
    <property type="entry name" value="Restrct_endonuc_typeI_TRD_sf"/>
</dbReference>
<dbReference type="CDD" id="cd17252">
    <property type="entry name" value="RMtype1_S_EcoKI-TRD1-CR1_like"/>
    <property type="match status" value="1"/>
</dbReference>
<dbReference type="STRING" id="546269.HMPREF0389_01049"/>
<keyword evidence="5" id="KW-0175">Coiled coil</keyword>
<sequence>MAKKKNNLTLEEKLQNALVPKEEQPYQIPENWVWTRLGYVSEFERGITFPSSAKKRTLDENMIPCIRTANVQEELMINDLIYVDKSYTKNNKSKCLKKNDIIMSSANSKELVGKTCFVYQVPFPMTFGGFVLTIRAKKVSSEFLFYMLRLEFLSGNFIRESTQTTNIANINTKMLSKYSFPLPPLLEQQRIVERIESLFSKLDEAKEKIQMALDSFETRKSAILYQAFSGELTKKWREENGIRLDDWEKEELRERCHINPKKIATKELSDSIDITFIPMASVSDVLGQVSMPMIKKLGEYKKGYTNFNQGDVLFAKITPCMENGKIAIVGELENNIGFGSTEFYVFRCKENTYNRFIYHLLRWKKFREEARNVMSGAVGQQRVPKSFLEEYKLCFPSLEEQKEIVRILYTIFEKEQDTQELIDLIEKIDLMKKSILARAFRGELGTNLPEEESAIELLKSILEEQ</sequence>
<keyword evidence="3" id="KW-0238">DNA-binding</keyword>
<dbReference type="Gene3D" id="3.90.220.20">
    <property type="entry name" value="DNA methylase specificity domains"/>
    <property type="match status" value="2"/>
</dbReference>
<evidence type="ECO:0000256" key="2">
    <source>
        <dbReference type="ARBA" id="ARBA00022747"/>
    </source>
</evidence>
<dbReference type="eggNOG" id="COG0732">
    <property type="taxonomic scope" value="Bacteria"/>
</dbReference>
<feature type="domain" description="Type I restriction modification DNA specificity" evidence="6">
    <location>
        <begin position="245"/>
        <end position="424"/>
    </location>
</feature>
<dbReference type="PANTHER" id="PTHR43140:SF1">
    <property type="entry name" value="TYPE I RESTRICTION ENZYME ECOKI SPECIFICITY SUBUNIT"/>
    <property type="match status" value="1"/>
</dbReference>
<evidence type="ECO:0000256" key="4">
    <source>
        <dbReference type="ARBA" id="ARBA00038652"/>
    </source>
</evidence>
<dbReference type="InterPro" id="IPR000055">
    <property type="entry name" value="Restrct_endonuc_typeI_TRD"/>
</dbReference>
<accession>D6GQS4</accession>
<evidence type="ECO:0000256" key="3">
    <source>
        <dbReference type="ARBA" id="ARBA00023125"/>
    </source>
</evidence>
<evidence type="ECO:0000256" key="5">
    <source>
        <dbReference type="SAM" id="Coils"/>
    </source>
</evidence>
<name>D6GQS4_FILAD</name>
<evidence type="ECO:0000256" key="1">
    <source>
        <dbReference type="ARBA" id="ARBA00010923"/>
    </source>
</evidence>
<dbReference type="CDD" id="cd17260">
    <property type="entry name" value="RMtype1_S_EcoEI-TRD1-CR1_like"/>
    <property type="match status" value="1"/>
</dbReference>
<protein>
    <submittedName>
        <fullName evidence="7">Type I restriction modification DNA specificity domain protein</fullName>
    </submittedName>
</protein>
<dbReference type="InterPro" id="IPR051212">
    <property type="entry name" value="Type-I_RE_S_subunit"/>
</dbReference>
<dbReference type="PATRIC" id="fig|546269.5.peg.1569"/>
<evidence type="ECO:0000313" key="8">
    <source>
        <dbReference type="Proteomes" id="UP000007468"/>
    </source>
</evidence>
<dbReference type="PANTHER" id="PTHR43140">
    <property type="entry name" value="TYPE-1 RESTRICTION ENZYME ECOKI SPECIFICITY PROTEIN"/>
    <property type="match status" value="1"/>
</dbReference>
<reference evidence="8" key="1">
    <citation type="submission" date="2010-12" db="EMBL/GenBank/DDBJ databases">
        <title>The genome sequence of Filifactor alocis strain ATCC 35896.</title>
        <authorList>
            <consortium name="The Broad Institute Genome Sequencing Platform"/>
            <person name="Ward D."/>
            <person name="Earl A."/>
            <person name="Feldgarden M."/>
            <person name="Young S.K."/>
            <person name="Gargeya S."/>
            <person name="Zeng Q."/>
            <person name="Alvarado L."/>
            <person name="Berlin A."/>
            <person name="Bochicchio J."/>
            <person name="Chapman S.B."/>
            <person name="Chen Z."/>
            <person name="Freedman E."/>
            <person name="Gellesch M."/>
            <person name="Goldberg J."/>
            <person name="Griggs A."/>
            <person name="Gujja S."/>
            <person name="Heilman E."/>
            <person name="Heiman D."/>
            <person name="Howarth C."/>
            <person name="Mehta T."/>
            <person name="Neiman D."/>
            <person name="Pearson M."/>
            <person name="Roberts A."/>
            <person name="Saif S."/>
            <person name="Shea T."/>
            <person name="Shenoy N."/>
            <person name="Sisk P."/>
            <person name="Stolte C."/>
            <person name="Sykes S."/>
            <person name="White J."/>
            <person name="Yandava C."/>
            <person name="Izard J."/>
            <person name="Blanton J.M."/>
            <person name="Baranova O.V."/>
            <person name="Tanner A.C."/>
            <person name="Dewhirst F.E."/>
            <person name="Haas B."/>
            <person name="Nusbaum C."/>
            <person name="Birren B."/>
        </authorList>
    </citation>
    <scope>NUCLEOTIDE SEQUENCE [LARGE SCALE GENOMIC DNA]</scope>
    <source>
        <strain evidence="8">ATCC 35896 / D40 B5</strain>
    </source>
</reference>
<dbReference type="Pfam" id="PF01420">
    <property type="entry name" value="Methylase_S"/>
    <property type="match status" value="2"/>
</dbReference>
<feature type="domain" description="Type I restriction modification DNA specificity" evidence="6">
    <location>
        <begin position="29"/>
        <end position="204"/>
    </location>
</feature>
<keyword evidence="2" id="KW-0680">Restriction system</keyword>
<dbReference type="REBASE" id="32321">
    <property type="entry name" value="S.Fal35896ORF1050P"/>
</dbReference>
<evidence type="ECO:0000313" key="7">
    <source>
        <dbReference type="EMBL" id="EFE29127.1"/>
    </source>
</evidence>